<evidence type="ECO:0000256" key="3">
    <source>
        <dbReference type="ARBA" id="ARBA00023170"/>
    </source>
</evidence>
<organism evidence="5 6">
    <name type="scientific">Pristionchus entomophagus</name>
    <dbReference type="NCBI Taxonomy" id="358040"/>
    <lineage>
        <taxon>Eukaryota</taxon>
        <taxon>Metazoa</taxon>
        <taxon>Ecdysozoa</taxon>
        <taxon>Nematoda</taxon>
        <taxon>Chromadorea</taxon>
        <taxon>Rhabditida</taxon>
        <taxon>Rhabditina</taxon>
        <taxon>Diplogasteromorpha</taxon>
        <taxon>Diplogasteroidea</taxon>
        <taxon>Neodiplogasteridae</taxon>
        <taxon>Pristionchus</taxon>
    </lineage>
</organism>
<dbReference type="PANTHER" id="PTHR46011:SF6">
    <property type="entry name" value="HIGH ZINC ACTIVATED NUCLEAR RECEPTOR PROTEIN"/>
    <property type="match status" value="1"/>
</dbReference>
<evidence type="ECO:0000313" key="6">
    <source>
        <dbReference type="Proteomes" id="UP001432027"/>
    </source>
</evidence>
<dbReference type="InterPro" id="IPR000536">
    <property type="entry name" value="Nucl_hrmn_rcpt_lig-bd"/>
</dbReference>
<evidence type="ECO:0000256" key="2">
    <source>
        <dbReference type="ARBA" id="ARBA00023163"/>
    </source>
</evidence>
<evidence type="ECO:0000313" key="5">
    <source>
        <dbReference type="EMBL" id="GMS93450.1"/>
    </source>
</evidence>
<dbReference type="Gene3D" id="1.10.565.10">
    <property type="entry name" value="Retinoid X Receptor"/>
    <property type="match status" value="1"/>
</dbReference>
<sequence>CPHGDIDGAIKYMSTRNVQGIGIATCREIVARLDPSHDEFLLVIALFFWTLDGITDCEQEVIDLASWHRDLIHKEMHTHYRDELGMDDYASRMGELLSYVTLFDVSEHVKQHYEMFRLFGVFK</sequence>
<feature type="non-terminal residue" evidence="5">
    <location>
        <position position="123"/>
    </location>
</feature>
<dbReference type="GO" id="GO:0005634">
    <property type="term" value="C:nucleus"/>
    <property type="evidence" value="ECO:0007669"/>
    <property type="project" value="TreeGrafter"/>
</dbReference>
<dbReference type="GO" id="GO:0003700">
    <property type="term" value="F:DNA-binding transcription factor activity"/>
    <property type="evidence" value="ECO:0007669"/>
    <property type="project" value="TreeGrafter"/>
</dbReference>
<dbReference type="EMBL" id="BTSX01000004">
    <property type="protein sequence ID" value="GMS93450.1"/>
    <property type="molecule type" value="Genomic_DNA"/>
</dbReference>
<dbReference type="InterPro" id="IPR035500">
    <property type="entry name" value="NHR-like_dom_sf"/>
</dbReference>
<evidence type="ECO:0000259" key="4">
    <source>
        <dbReference type="Pfam" id="PF00104"/>
    </source>
</evidence>
<comment type="caution">
    <text evidence="5">The sequence shown here is derived from an EMBL/GenBank/DDBJ whole genome shotgun (WGS) entry which is preliminary data.</text>
</comment>
<dbReference type="Proteomes" id="UP001432027">
    <property type="component" value="Unassembled WGS sequence"/>
</dbReference>
<feature type="domain" description="NR LBD" evidence="4">
    <location>
        <begin position="31"/>
        <end position="121"/>
    </location>
</feature>
<protein>
    <recommendedName>
        <fullName evidence="4">NR LBD domain-containing protein</fullName>
    </recommendedName>
</protein>
<dbReference type="SUPFAM" id="SSF48508">
    <property type="entry name" value="Nuclear receptor ligand-binding domain"/>
    <property type="match status" value="1"/>
</dbReference>
<keyword evidence="2" id="KW-0804">Transcription</keyword>
<keyword evidence="3" id="KW-0675">Receptor</keyword>
<feature type="non-terminal residue" evidence="5">
    <location>
        <position position="1"/>
    </location>
</feature>
<accession>A0AAV5TGT1</accession>
<keyword evidence="1" id="KW-0805">Transcription regulation</keyword>
<name>A0AAV5TGT1_9BILA</name>
<dbReference type="Pfam" id="PF00104">
    <property type="entry name" value="Hormone_recep"/>
    <property type="match status" value="1"/>
</dbReference>
<reference evidence="5" key="1">
    <citation type="submission" date="2023-10" db="EMBL/GenBank/DDBJ databases">
        <title>Genome assembly of Pristionchus species.</title>
        <authorList>
            <person name="Yoshida K."/>
            <person name="Sommer R.J."/>
        </authorList>
    </citation>
    <scope>NUCLEOTIDE SEQUENCE</scope>
    <source>
        <strain evidence="5">RS0144</strain>
    </source>
</reference>
<evidence type="ECO:0000256" key="1">
    <source>
        <dbReference type="ARBA" id="ARBA00023015"/>
    </source>
</evidence>
<keyword evidence="6" id="KW-1185">Reference proteome</keyword>
<dbReference type="AlphaFoldDB" id="A0AAV5TGT1"/>
<proteinExistence type="predicted"/>
<gene>
    <name evidence="5" type="ORF">PENTCL1PPCAC_15625</name>
</gene>
<dbReference type="PANTHER" id="PTHR46011">
    <property type="entry name" value="NUCLEAR HORMONE RECEPTOR FAMILY MEMBER NHR-86-RELATED"/>
    <property type="match status" value="1"/>
</dbReference>